<dbReference type="InterPro" id="IPR009056">
    <property type="entry name" value="Cyt_c-like_dom"/>
</dbReference>
<evidence type="ECO:0000256" key="2">
    <source>
        <dbReference type="ARBA" id="ARBA00022617"/>
    </source>
</evidence>
<evidence type="ECO:0000259" key="9">
    <source>
        <dbReference type="PROSITE" id="PS51007"/>
    </source>
</evidence>
<keyword evidence="8" id="KW-1133">Transmembrane helix</keyword>
<keyword evidence="11" id="KW-1185">Reference proteome</keyword>
<feature type="domain" description="Cytochrome c" evidence="9">
    <location>
        <begin position="68"/>
        <end position="182"/>
    </location>
</feature>
<keyword evidence="4" id="KW-0732">Signal</keyword>
<keyword evidence="3 7" id="KW-0479">Metal-binding</keyword>
<sequence>MRRGREATDFKEHGPGVEGEVLIINTISLLNGEKKWGIIMMKKKIPIVSLVLLLFFAMGAVAASGLTDREQLGKSIFVDTNLSINSNQACAACHAAESGWTGPVAAINAGGAVYEGSISGRFGNRKPPSAAYATPSPILHYVIEKKEALFIGGNFWDGRATGERLGSPSAEQALGPFLNPLEQALASAADVIGKICAGSYSGLFTSVCGANACDPANVGAAYDCVGLSVAAYEASSEVNQFSSKYDAFLNGQAKLTKAEKEGLDLFKSKGKCANCHILDTGANGEPPLFTDYTFDNLGVPRNPMNPFYNEPDFNPQGATWIDLGLGGFLAKITDYEQFAAMNNGKMKVPTLRNVDKWDTSLGTKAKAYSHNGYFKTLKQIVNFYNTRDAKPSCLSAFTTAEDAITQGCWPVPEVPVNVNTKELGNLHLTDAQEDAIVAFLKTLSDGFMP</sequence>
<keyword evidence="8" id="KW-0812">Transmembrane</keyword>
<evidence type="ECO:0000256" key="4">
    <source>
        <dbReference type="ARBA" id="ARBA00022729"/>
    </source>
</evidence>
<feature type="domain" description="Cytochrome c" evidence="9">
    <location>
        <begin position="257"/>
        <end position="444"/>
    </location>
</feature>
<dbReference type="Proteomes" id="UP000245125">
    <property type="component" value="Unassembled WGS sequence"/>
</dbReference>
<name>A0A2U3QL44_9BACT</name>
<dbReference type="GO" id="GO:0046872">
    <property type="term" value="F:metal ion binding"/>
    <property type="evidence" value="ECO:0007669"/>
    <property type="project" value="UniProtKB-KW"/>
</dbReference>
<feature type="transmembrane region" description="Helical" evidence="8">
    <location>
        <begin position="45"/>
        <end position="66"/>
    </location>
</feature>
<evidence type="ECO:0000256" key="5">
    <source>
        <dbReference type="ARBA" id="ARBA00023002"/>
    </source>
</evidence>
<evidence type="ECO:0000256" key="7">
    <source>
        <dbReference type="PROSITE-ProRule" id="PRU00433"/>
    </source>
</evidence>
<keyword evidence="5" id="KW-0560">Oxidoreductase</keyword>
<dbReference type="EMBL" id="OUUY01000142">
    <property type="protein sequence ID" value="SPQ02116.1"/>
    <property type="molecule type" value="Genomic_DNA"/>
</dbReference>
<accession>A0A2U3QL44</accession>
<reference evidence="11" key="1">
    <citation type="submission" date="2018-03" db="EMBL/GenBank/DDBJ databases">
        <authorList>
            <person name="Zecchin S."/>
        </authorList>
    </citation>
    <scope>NUCLEOTIDE SEQUENCE [LARGE SCALE GENOMIC DNA]</scope>
</reference>
<dbReference type="GO" id="GO:0020037">
    <property type="term" value="F:heme binding"/>
    <property type="evidence" value="ECO:0007669"/>
    <property type="project" value="InterPro"/>
</dbReference>
<evidence type="ECO:0000256" key="3">
    <source>
        <dbReference type="ARBA" id="ARBA00022723"/>
    </source>
</evidence>
<dbReference type="AlphaFoldDB" id="A0A2U3QL44"/>
<evidence type="ECO:0000256" key="1">
    <source>
        <dbReference type="ARBA" id="ARBA00004196"/>
    </source>
</evidence>
<organism evidence="10 11">
    <name type="scientific">Candidatus Sulfobium mesophilum</name>
    <dbReference type="NCBI Taxonomy" id="2016548"/>
    <lineage>
        <taxon>Bacteria</taxon>
        <taxon>Pseudomonadati</taxon>
        <taxon>Nitrospirota</taxon>
        <taxon>Nitrospiria</taxon>
        <taxon>Nitrospirales</taxon>
        <taxon>Nitrospiraceae</taxon>
        <taxon>Candidatus Sulfobium</taxon>
    </lineage>
</organism>
<dbReference type="PANTHER" id="PTHR30600:SF10">
    <property type="entry name" value="BLL6722 PROTEIN"/>
    <property type="match status" value="1"/>
</dbReference>
<comment type="subcellular location">
    <subcellularLocation>
        <location evidence="1">Cell envelope</location>
    </subcellularLocation>
</comment>
<gene>
    <name evidence="10" type="ORF">NBG4_900007</name>
</gene>
<evidence type="ECO:0000313" key="11">
    <source>
        <dbReference type="Proteomes" id="UP000245125"/>
    </source>
</evidence>
<proteinExistence type="predicted"/>
<evidence type="ECO:0000313" key="10">
    <source>
        <dbReference type="EMBL" id="SPQ02116.1"/>
    </source>
</evidence>
<evidence type="ECO:0000256" key="6">
    <source>
        <dbReference type="ARBA" id="ARBA00023004"/>
    </source>
</evidence>
<dbReference type="InterPro" id="IPR036909">
    <property type="entry name" value="Cyt_c-like_dom_sf"/>
</dbReference>
<dbReference type="Gene3D" id="1.10.760.10">
    <property type="entry name" value="Cytochrome c-like domain"/>
    <property type="match status" value="2"/>
</dbReference>
<dbReference type="GO" id="GO:0009055">
    <property type="term" value="F:electron transfer activity"/>
    <property type="evidence" value="ECO:0007669"/>
    <property type="project" value="InterPro"/>
</dbReference>
<dbReference type="PANTHER" id="PTHR30600">
    <property type="entry name" value="CYTOCHROME C PEROXIDASE-RELATED"/>
    <property type="match status" value="1"/>
</dbReference>
<keyword evidence="6 7" id="KW-0408">Iron</keyword>
<dbReference type="PROSITE" id="PS51007">
    <property type="entry name" value="CYTC"/>
    <property type="match status" value="2"/>
</dbReference>
<dbReference type="GO" id="GO:0004130">
    <property type="term" value="F:cytochrome-c peroxidase activity"/>
    <property type="evidence" value="ECO:0007669"/>
    <property type="project" value="TreeGrafter"/>
</dbReference>
<evidence type="ECO:0000256" key="8">
    <source>
        <dbReference type="SAM" id="Phobius"/>
    </source>
</evidence>
<dbReference type="GO" id="GO:0030313">
    <property type="term" value="C:cell envelope"/>
    <property type="evidence" value="ECO:0007669"/>
    <property type="project" value="UniProtKB-SubCell"/>
</dbReference>
<dbReference type="SUPFAM" id="SSF46626">
    <property type="entry name" value="Cytochrome c"/>
    <property type="match status" value="2"/>
</dbReference>
<keyword evidence="8" id="KW-0472">Membrane</keyword>
<dbReference type="InterPro" id="IPR004852">
    <property type="entry name" value="Di-haem_cyt_c_peroxidsae"/>
</dbReference>
<dbReference type="Pfam" id="PF03150">
    <property type="entry name" value="CCP_MauG"/>
    <property type="match status" value="1"/>
</dbReference>
<dbReference type="InterPro" id="IPR051395">
    <property type="entry name" value="Cytochrome_c_Peroxidase/MauG"/>
</dbReference>
<protein>
    <submittedName>
        <fullName evidence="10">Cytochrome c</fullName>
    </submittedName>
</protein>
<keyword evidence="2 7" id="KW-0349">Heme</keyword>